<keyword evidence="3 6" id="KW-0564">Palmitate</keyword>
<keyword evidence="1 6" id="KW-0732">Signal</keyword>
<evidence type="ECO:0000256" key="3">
    <source>
        <dbReference type="ARBA" id="ARBA00023139"/>
    </source>
</evidence>
<organism evidence="9 10">
    <name type="scientific">Nitrosospira multiformis</name>
    <dbReference type="NCBI Taxonomy" id="1231"/>
    <lineage>
        <taxon>Bacteria</taxon>
        <taxon>Pseudomonadati</taxon>
        <taxon>Pseudomonadota</taxon>
        <taxon>Betaproteobacteria</taxon>
        <taxon>Nitrosomonadales</taxon>
        <taxon>Nitrosomonadaceae</taxon>
        <taxon>Nitrosospira</taxon>
    </lineage>
</organism>
<keyword evidence="2 6" id="KW-0472">Membrane</keyword>
<name>A0A1H8HRX3_9PROT</name>
<dbReference type="InterPro" id="IPR011990">
    <property type="entry name" value="TPR-like_helical_dom_sf"/>
</dbReference>
<dbReference type="AlphaFoldDB" id="A0A1H8HRX3"/>
<dbReference type="GO" id="GO:0043165">
    <property type="term" value="P:Gram-negative-bacterium-type cell outer membrane assembly"/>
    <property type="evidence" value="ECO:0007669"/>
    <property type="project" value="UniProtKB-UniRule"/>
</dbReference>
<dbReference type="EMBL" id="FOCT01000005">
    <property type="protein sequence ID" value="SEN58528.1"/>
    <property type="molecule type" value="Genomic_DNA"/>
</dbReference>
<dbReference type="SUPFAM" id="SSF48452">
    <property type="entry name" value="TPR-like"/>
    <property type="match status" value="1"/>
</dbReference>
<comment type="subcellular location">
    <subcellularLocation>
        <location evidence="6">Cell outer membrane</location>
        <topology evidence="6">Lipid-anchor</topology>
    </subcellularLocation>
</comment>
<dbReference type="Pfam" id="PF13525">
    <property type="entry name" value="YfiO"/>
    <property type="match status" value="1"/>
</dbReference>
<dbReference type="InterPro" id="IPR039565">
    <property type="entry name" value="BamD-like"/>
</dbReference>
<keyword evidence="4 6" id="KW-0998">Cell outer membrane</keyword>
<dbReference type="NCBIfam" id="TIGR03302">
    <property type="entry name" value="OM_YfiO"/>
    <property type="match status" value="1"/>
</dbReference>
<keyword evidence="5 6" id="KW-0449">Lipoprotein</keyword>
<dbReference type="PROSITE" id="PS51257">
    <property type="entry name" value="PROKAR_LIPOPROTEIN"/>
    <property type="match status" value="1"/>
</dbReference>
<evidence type="ECO:0000313" key="9">
    <source>
        <dbReference type="EMBL" id="SEN58528.1"/>
    </source>
</evidence>
<dbReference type="GO" id="GO:0051205">
    <property type="term" value="P:protein insertion into membrane"/>
    <property type="evidence" value="ECO:0007669"/>
    <property type="project" value="UniProtKB-UniRule"/>
</dbReference>
<evidence type="ECO:0000256" key="1">
    <source>
        <dbReference type="ARBA" id="ARBA00022729"/>
    </source>
</evidence>
<dbReference type="HAMAP" id="MF_00922">
    <property type="entry name" value="OM_assembly_BamD"/>
    <property type="match status" value="1"/>
</dbReference>
<reference evidence="9 10" key="1">
    <citation type="submission" date="2016-10" db="EMBL/GenBank/DDBJ databases">
        <authorList>
            <person name="de Groot N.N."/>
        </authorList>
    </citation>
    <scope>NUCLEOTIDE SEQUENCE [LARGE SCALE GENOMIC DNA]</scope>
    <source>
        <strain evidence="9 10">Nl18</strain>
    </source>
</reference>
<comment type="function">
    <text evidence="6">Part of the outer membrane protein assembly complex, which is involved in assembly and insertion of beta-barrel proteins into the outer membrane.</text>
</comment>
<evidence type="ECO:0000256" key="6">
    <source>
        <dbReference type="HAMAP-Rule" id="MF_00922"/>
    </source>
</evidence>
<evidence type="ECO:0000256" key="5">
    <source>
        <dbReference type="ARBA" id="ARBA00023288"/>
    </source>
</evidence>
<sequence>MLRSVALFLALLLSACGLFPKEMEDTKAWSASKYYTEAKSELNDGNYAAAIKLFEALEARYPYGRYAQQAQLEIGYAHYKDGEQALAIAAADRFIKLHPNHPNVDYAYYLKGLANFNDDLGLMGIVTEKILNQDMSERDPKASHESFENFKELVNRFPKSKYAPDAVQRMKHLVNVVALNEIQVARYYMKRGGYVAAANRAQYALKEYPQTPATEEALFIMVKAYDALGMADLRDDADRVMRKNFPNSRFLSDSTGVSGEPWWKFW</sequence>
<gene>
    <name evidence="6" type="primary">bamD</name>
    <name evidence="9" type="ORF">SAMN05216404_105206</name>
</gene>
<protein>
    <recommendedName>
        <fullName evidence="6">Outer membrane protein assembly factor BamD</fullName>
    </recommendedName>
</protein>
<comment type="similarity">
    <text evidence="6">Belongs to the BamD family.</text>
</comment>
<evidence type="ECO:0000256" key="7">
    <source>
        <dbReference type="SAM" id="SignalP"/>
    </source>
</evidence>
<dbReference type="Gene3D" id="1.25.40.10">
    <property type="entry name" value="Tetratricopeptide repeat domain"/>
    <property type="match status" value="1"/>
</dbReference>
<feature type="signal peptide" evidence="7">
    <location>
        <begin position="1"/>
        <end position="20"/>
    </location>
</feature>
<evidence type="ECO:0000259" key="8">
    <source>
        <dbReference type="Pfam" id="PF13525"/>
    </source>
</evidence>
<dbReference type="InterPro" id="IPR017689">
    <property type="entry name" value="BamD"/>
</dbReference>
<feature type="domain" description="Outer membrane lipoprotein BamD-like" evidence="8">
    <location>
        <begin position="30"/>
        <end position="237"/>
    </location>
</feature>
<dbReference type="PANTHER" id="PTHR37423:SF1">
    <property type="entry name" value="OUTER MEMBRANE PROTEIN ASSEMBLY FACTOR BAMD"/>
    <property type="match status" value="1"/>
</dbReference>
<feature type="chain" id="PRO_5010389817" description="Outer membrane protein assembly factor BamD" evidence="7">
    <location>
        <begin position="21"/>
        <end position="266"/>
    </location>
</feature>
<dbReference type="RefSeq" id="WP_074745930.1">
    <property type="nucleotide sequence ID" value="NZ_FOCT01000005.1"/>
</dbReference>
<evidence type="ECO:0000256" key="4">
    <source>
        <dbReference type="ARBA" id="ARBA00023237"/>
    </source>
</evidence>
<dbReference type="GO" id="GO:1990063">
    <property type="term" value="C:Bam protein complex"/>
    <property type="evidence" value="ECO:0007669"/>
    <property type="project" value="TreeGrafter"/>
</dbReference>
<dbReference type="PANTHER" id="PTHR37423">
    <property type="entry name" value="SOLUBLE LYTIC MUREIN TRANSGLYCOSYLASE-RELATED"/>
    <property type="match status" value="1"/>
</dbReference>
<evidence type="ECO:0000256" key="2">
    <source>
        <dbReference type="ARBA" id="ARBA00023136"/>
    </source>
</evidence>
<comment type="subunit">
    <text evidence="6">Part of the Bam complex.</text>
</comment>
<accession>A0A1H8HRX3</accession>
<dbReference type="CDD" id="cd15830">
    <property type="entry name" value="BamD"/>
    <property type="match status" value="1"/>
</dbReference>
<dbReference type="Proteomes" id="UP000183898">
    <property type="component" value="Unassembled WGS sequence"/>
</dbReference>
<proteinExistence type="inferred from homology"/>
<evidence type="ECO:0000313" key="10">
    <source>
        <dbReference type="Proteomes" id="UP000183898"/>
    </source>
</evidence>